<dbReference type="PROSITE" id="PS00092">
    <property type="entry name" value="N6_MTASE"/>
    <property type="match status" value="1"/>
</dbReference>
<evidence type="ECO:0000313" key="6">
    <source>
        <dbReference type="Proteomes" id="UP000190435"/>
    </source>
</evidence>
<dbReference type="Proteomes" id="UP000190435">
    <property type="component" value="Unassembled WGS sequence"/>
</dbReference>
<dbReference type="STRING" id="34060.B0181_07905"/>
<dbReference type="Pfam" id="PF13708">
    <property type="entry name" value="DUF4942"/>
    <property type="match status" value="1"/>
</dbReference>
<name>A0A1T0A0A6_9GAMM</name>
<evidence type="ECO:0000313" key="5">
    <source>
        <dbReference type="EMBL" id="STZ13686.1"/>
    </source>
</evidence>
<organism evidence="4 6">
    <name type="scientific">Moraxella caviae</name>
    <dbReference type="NCBI Taxonomy" id="34060"/>
    <lineage>
        <taxon>Bacteria</taxon>
        <taxon>Pseudomonadati</taxon>
        <taxon>Pseudomonadota</taxon>
        <taxon>Gammaproteobacteria</taxon>
        <taxon>Moraxellales</taxon>
        <taxon>Moraxellaceae</taxon>
        <taxon>Moraxella</taxon>
    </lineage>
</organism>
<dbReference type="GO" id="GO:0003676">
    <property type="term" value="F:nucleic acid binding"/>
    <property type="evidence" value="ECO:0007669"/>
    <property type="project" value="InterPro"/>
</dbReference>
<evidence type="ECO:0000256" key="2">
    <source>
        <dbReference type="ARBA" id="ARBA00022679"/>
    </source>
</evidence>
<dbReference type="EMBL" id="MUXU01000048">
    <property type="protein sequence ID" value="OOR88631.1"/>
    <property type="molecule type" value="Genomic_DNA"/>
</dbReference>
<keyword evidence="2" id="KW-0808">Transferase</keyword>
<evidence type="ECO:0000259" key="3">
    <source>
        <dbReference type="Pfam" id="PF13708"/>
    </source>
</evidence>
<proteinExistence type="predicted"/>
<dbReference type="InterPro" id="IPR002052">
    <property type="entry name" value="DNA_methylase_N6_adenine_CS"/>
</dbReference>
<reference evidence="5 7" key="2">
    <citation type="submission" date="2018-06" db="EMBL/GenBank/DDBJ databases">
        <authorList>
            <consortium name="Pathogen Informatics"/>
            <person name="Doyle S."/>
        </authorList>
    </citation>
    <scope>NUCLEOTIDE SEQUENCE [LARGE SCALE GENOMIC DNA]</scope>
    <source>
        <strain evidence="5 7">NCTC10293</strain>
    </source>
</reference>
<dbReference type="InterPro" id="IPR029063">
    <property type="entry name" value="SAM-dependent_MTases_sf"/>
</dbReference>
<sequence length="548" mass="62758">MTTALLVKELKQNQEDFEFYPTTAEMIEAIKNDLDTAEIGSRITLFEIGAGDCRVNQAIADHLDAKSVRVDILAIEKAITHIKNFPRNVKFVGADFFETNLVAIKSSMVFCNPPYSEYECWMERILTQTNASVTYFVVPQRWQNNDAIKQALSESKMTAKVIFEGDFLEADRKARAKVQVVRVYKAQGLPKGQKFYIGSATSADVKSTLFDGFDEAKEINESHFDEAQELIATGGCIDSMVAFYNKDMDSLFESYNAMAKMDARVIKLLNVSKHTAIEAIKQEIKNLKNAYWSEFLNRYEPITRRLTKDSRKKLYEQVLDNAKEIDFTAKNCYAITMLVIDRANEYVDTQIKDLFVKHANSDNLKAYKSNQRVFEKGDYRYCHPFANDEIIKHYECSKLEYRLVCNWYMSRHSWEVSAAMYDVINDYRVVARSLGLGGCLVLNSQDDLSIGKKLVVKRMDFNVPQDENLFDITFYKKGTYHIRPSQEFALRLNIAIGKLFGWLHSAEQASHELDVDIEQVAPIFEKSNKIMFEQSTELLGIGFDGEAA</sequence>
<dbReference type="SUPFAM" id="SSF53335">
    <property type="entry name" value="S-adenosyl-L-methionine-dependent methyltransferases"/>
    <property type="match status" value="1"/>
</dbReference>
<accession>A0A1T0A0A6</accession>
<keyword evidence="1" id="KW-0489">Methyltransferase</keyword>
<dbReference type="RefSeq" id="WP_158078953.1">
    <property type="nucleotide sequence ID" value="NZ_MUXU01000048.1"/>
</dbReference>
<dbReference type="EMBL" id="UGQE01000002">
    <property type="protein sequence ID" value="STZ13686.1"/>
    <property type="molecule type" value="Genomic_DNA"/>
</dbReference>
<dbReference type="GO" id="GO:0008168">
    <property type="term" value="F:methyltransferase activity"/>
    <property type="evidence" value="ECO:0007669"/>
    <property type="project" value="UniProtKB-KW"/>
</dbReference>
<evidence type="ECO:0000313" key="7">
    <source>
        <dbReference type="Proteomes" id="UP000255279"/>
    </source>
</evidence>
<gene>
    <name evidence="4" type="ORF">B0181_07905</name>
    <name evidence="5" type="ORF">NCTC10293_01264</name>
</gene>
<dbReference type="AlphaFoldDB" id="A0A1T0A0A6"/>
<dbReference type="Gene3D" id="3.40.50.150">
    <property type="entry name" value="Vaccinia Virus protein VP39"/>
    <property type="match status" value="1"/>
</dbReference>
<feature type="domain" description="DUF4942" evidence="3">
    <location>
        <begin position="285"/>
        <end position="501"/>
    </location>
</feature>
<evidence type="ECO:0000256" key="1">
    <source>
        <dbReference type="ARBA" id="ARBA00022603"/>
    </source>
</evidence>
<evidence type="ECO:0000313" key="4">
    <source>
        <dbReference type="EMBL" id="OOR88631.1"/>
    </source>
</evidence>
<dbReference type="Proteomes" id="UP000255279">
    <property type="component" value="Unassembled WGS sequence"/>
</dbReference>
<dbReference type="GO" id="GO:0032259">
    <property type="term" value="P:methylation"/>
    <property type="evidence" value="ECO:0007669"/>
    <property type="project" value="UniProtKB-KW"/>
</dbReference>
<keyword evidence="6" id="KW-1185">Reference proteome</keyword>
<protein>
    <recommendedName>
        <fullName evidence="3">DUF4942 domain-containing protein</fullName>
    </recommendedName>
</protein>
<dbReference type="CDD" id="cd02440">
    <property type="entry name" value="AdoMet_MTases"/>
    <property type="match status" value="1"/>
</dbReference>
<dbReference type="InterPro" id="IPR031339">
    <property type="entry name" value="DUF4942"/>
</dbReference>
<reference evidence="4 6" key="1">
    <citation type="submission" date="2017-02" db="EMBL/GenBank/DDBJ databases">
        <title>Draft genome sequence of Moraxella caviae CCUG 355 type strain.</title>
        <authorList>
            <person name="Engstrom-Jakobsson H."/>
            <person name="Salva-Serra F."/>
            <person name="Thorell K."/>
            <person name="Gonzales-Siles L."/>
            <person name="Karlsson R."/>
            <person name="Boulund F."/>
            <person name="Engstrand L."/>
            <person name="Moore E."/>
        </authorList>
    </citation>
    <scope>NUCLEOTIDE SEQUENCE [LARGE SCALE GENOMIC DNA]</scope>
    <source>
        <strain evidence="4 6">CCUG 355</strain>
    </source>
</reference>